<keyword evidence="2" id="KW-1185">Reference proteome</keyword>
<proteinExistence type="predicted"/>
<accession>F3PTG0</accession>
<dbReference type="HOGENOM" id="CLU_3132261_0_0_10"/>
<organism evidence="1 2">
    <name type="scientific">Bacteroides fluxus YIT 12057</name>
    <dbReference type="NCBI Taxonomy" id="763034"/>
    <lineage>
        <taxon>Bacteria</taxon>
        <taxon>Pseudomonadati</taxon>
        <taxon>Bacteroidota</taxon>
        <taxon>Bacteroidia</taxon>
        <taxon>Bacteroidales</taxon>
        <taxon>Bacteroidaceae</taxon>
        <taxon>Bacteroides</taxon>
    </lineage>
</organism>
<evidence type="ECO:0000313" key="1">
    <source>
        <dbReference type="EMBL" id="EGF56885.1"/>
    </source>
</evidence>
<sequence>MFSILDSLDVPCMFIFNPKKGDVSHLKEYLKHTQFSDPVYIDKADPSIY</sequence>
<dbReference type="EMBL" id="AFBN01000036">
    <property type="protein sequence ID" value="EGF56885.1"/>
    <property type="molecule type" value="Genomic_DNA"/>
</dbReference>
<name>F3PTG0_9BACE</name>
<comment type="caution">
    <text evidence="1">The sequence shown here is derived from an EMBL/GenBank/DDBJ whole genome shotgun (WGS) entry which is preliminary data.</text>
</comment>
<reference evidence="1 2" key="1">
    <citation type="submission" date="2011-02" db="EMBL/GenBank/DDBJ databases">
        <authorList>
            <person name="Weinstock G."/>
            <person name="Sodergren E."/>
            <person name="Clifton S."/>
            <person name="Fulton L."/>
            <person name="Fulton B."/>
            <person name="Courtney L."/>
            <person name="Fronick C."/>
            <person name="Harrison M."/>
            <person name="Strong C."/>
            <person name="Farmer C."/>
            <person name="Delahaunty K."/>
            <person name="Markovic C."/>
            <person name="Hall O."/>
            <person name="Minx P."/>
            <person name="Tomlinson C."/>
            <person name="Mitreva M."/>
            <person name="Hou S."/>
            <person name="Chen J."/>
            <person name="Wollam A."/>
            <person name="Pepin K.H."/>
            <person name="Johnson M."/>
            <person name="Bhonagiri V."/>
            <person name="Zhang X."/>
            <person name="Suruliraj S."/>
            <person name="Warren W."/>
            <person name="Chinwalla A."/>
            <person name="Mardis E.R."/>
            <person name="Wilson R.K."/>
        </authorList>
    </citation>
    <scope>NUCLEOTIDE SEQUENCE [LARGE SCALE GENOMIC DNA]</scope>
    <source>
        <strain evidence="1 2">YIT 12057</strain>
    </source>
</reference>
<evidence type="ECO:0000313" key="2">
    <source>
        <dbReference type="Proteomes" id="UP000003416"/>
    </source>
</evidence>
<dbReference type="Proteomes" id="UP000003416">
    <property type="component" value="Unassembled WGS sequence"/>
</dbReference>
<dbReference type="STRING" id="763034.HMPREF9446_02028"/>
<dbReference type="AlphaFoldDB" id="F3PTG0"/>
<gene>
    <name evidence="1" type="ORF">HMPREF9446_02028</name>
</gene>
<protein>
    <submittedName>
        <fullName evidence="1">Uncharacterized protein</fullName>
    </submittedName>
</protein>